<dbReference type="InterPro" id="IPR010381">
    <property type="entry name" value="PgaPase_1"/>
</dbReference>
<evidence type="ECO:0000256" key="1">
    <source>
        <dbReference type="ARBA" id="ARBA00006641"/>
    </source>
</evidence>
<evidence type="ECO:0000256" key="2">
    <source>
        <dbReference type="ARBA" id="ARBA00022490"/>
    </source>
</evidence>
<dbReference type="EMBL" id="CAJGYM010000064">
    <property type="protein sequence ID" value="CAD6195978.1"/>
    <property type="molecule type" value="Genomic_DNA"/>
</dbReference>
<dbReference type="GO" id="GO:0006508">
    <property type="term" value="P:proteolysis"/>
    <property type="evidence" value="ECO:0007669"/>
    <property type="project" value="UniProtKB-KW"/>
</dbReference>
<dbReference type="OrthoDB" id="407146at2759"/>
<dbReference type="GO" id="GO:0016920">
    <property type="term" value="F:pyroglutamyl-peptidase activity"/>
    <property type="evidence" value="ECO:0007669"/>
    <property type="project" value="InterPro"/>
</dbReference>
<dbReference type="Pfam" id="PF06162">
    <property type="entry name" value="PgaPase_1"/>
    <property type="match status" value="1"/>
</dbReference>
<reference evidence="6" key="1">
    <citation type="submission" date="2020-10" db="EMBL/GenBank/DDBJ databases">
        <authorList>
            <person name="Kikuchi T."/>
        </authorList>
    </citation>
    <scope>NUCLEOTIDE SEQUENCE</scope>
    <source>
        <strain evidence="6">NKZ352</strain>
    </source>
</reference>
<keyword evidence="2" id="KW-0963">Cytoplasm</keyword>
<evidence type="ECO:0000256" key="4">
    <source>
        <dbReference type="ARBA" id="ARBA00022801"/>
    </source>
</evidence>
<accession>A0A8S1HH74</accession>
<keyword evidence="7" id="KW-1185">Reference proteome</keyword>
<sequence>MTQTAAKTVVVTGFGPFGNFSRNPSSDIVDLLEKEGIEGLNLVLRKISVVYSEVGETVPALWQEHKPDLVVHIGAHPVERTVKLEQQAFAHGYCRYDVNGSVPLNNSTCCATDVPSLITTIDCARVAQQVSEKLKLADVKLEKSEDPGRYLCGFSYFLSLNQDVGKALFIHVPAFDEKCTLETVASIVREGPEIVL</sequence>
<dbReference type="InterPro" id="IPR036440">
    <property type="entry name" value="Peptidase_C15-like_sf"/>
</dbReference>
<proteinExistence type="inferred from homology"/>
<comment type="similarity">
    <text evidence="1">Belongs to the peptidase C15 family.</text>
</comment>
<evidence type="ECO:0000313" key="7">
    <source>
        <dbReference type="Proteomes" id="UP000835052"/>
    </source>
</evidence>
<dbReference type="PANTHER" id="PTHR23402:SF1">
    <property type="entry name" value="PYROGLUTAMYL-PEPTIDASE I"/>
    <property type="match status" value="1"/>
</dbReference>
<gene>
    <name evidence="6" type="ORF">CAUJ_LOCUS11895</name>
</gene>
<name>A0A8S1HH74_9PELO</name>
<protein>
    <recommendedName>
        <fullName evidence="8">Pyroglutamyl-peptidase I</fullName>
    </recommendedName>
</protein>
<dbReference type="AlphaFoldDB" id="A0A8S1HH74"/>
<keyword evidence="3" id="KW-0645">Protease</keyword>
<dbReference type="InterPro" id="IPR016125">
    <property type="entry name" value="Peptidase_C15-like"/>
</dbReference>
<dbReference type="PANTHER" id="PTHR23402">
    <property type="entry name" value="PROTEASE FAMILY C15 PYROGLUTAMYL-PEPTIDASE I-RELATED"/>
    <property type="match status" value="1"/>
</dbReference>
<dbReference type="GO" id="GO:0005829">
    <property type="term" value="C:cytosol"/>
    <property type="evidence" value="ECO:0007669"/>
    <property type="project" value="InterPro"/>
</dbReference>
<dbReference type="PRINTS" id="PR00706">
    <property type="entry name" value="PYROGLUPTASE"/>
</dbReference>
<dbReference type="Proteomes" id="UP000835052">
    <property type="component" value="Unassembled WGS sequence"/>
</dbReference>
<evidence type="ECO:0000256" key="5">
    <source>
        <dbReference type="ARBA" id="ARBA00022807"/>
    </source>
</evidence>
<evidence type="ECO:0000256" key="3">
    <source>
        <dbReference type="ARBA" id="ARBA00022670"/>
    </source>
</evidence>
<evidence type="ECO:0008006" key="8">
    <source>
        <dbReference type="Google" id="ProtNLM"/>
    </source>
</evidence>
<keyword evidence="4" id="KW-0378">Hydrolase</keyword>
<comment type="caution">
    <text evidence="6">The sequence shown here is derived from an EMBL/GenBank/DDBJ whole genome shotgun (WGS) entry which is preliminary data.</text>
</comment>
<keyword evidence="5" id="KW-0788">Thiol protease</keyword>
<dbReference type="InterPro" id="IPR000816">
    <property type="entry name" value="Peptidase_C15"/>
</dbReference>
<dbReference type="Gene3D" id="3.40.630.20">
    <property type="entry name" value="Peptidase C15, pyroglutamyl peptidase I-like"/>
    <property type="match status" value="1"/>
</dbReference>
<organism evidence="6 7">
    <name type="scientific">Caenorhabditis auriculariae</name>
    <dbReference type="NCBI Taxonomy" id="2777116"/>
    <lineage>
        <taxon>Eukaryota</taxon>
        <taxon>Metazoa</taxon>
        <taxon>Ecdysozoa</taxon>
        <taxon>Nematoda</taxon>
        <taxon>Chromadorea</taxon>
        <taxon>Rhabditida</taxon>
        <taxon>Rhabditina</taxon>
        <taxon>Rhabditomorpha</taxon>
        <taxon>Rhabditoidea</taxon>
        <taxon>Rhabditidae</taxon>
        <taxon>Peloderinae</taxon>
        <taxon>Caenorhabditis</taxon>
    </lineage>
</organism>
<evidence type="ECO:0000313" key="6">
    <source>
        <dbReference type="EMBL" id="CAD6195978.1"/>
    </source>
</evidence>
<dbReference type="SUPFAM" id="SSF53182">
    <property type="entry name" value="Pyrrolidone carboxyl peptidase (pyroglutamate aminopeptidase)"/>
    <property type="match status" value="1"/>
</dbReference>